<dbReference type="SUPFAM" id="SSF48371">
    <property type="entry name" value="ARM repeat"/>
    <property type="match status" value="1"/>
</dbReference>
<evidence type="ECO:0000256" key="4">
    <source>
        <dbReference type="ARBA" id="ARBA00022737"/>
    </source>
</evidence>
<keyword evidence="5" id="KW-0810">Translation regulation</keyword>
<dbReference type="PANTHER" id="PTHR19316">
    <property type="entry name" value="PROTEIN FOLDING REGULATOR"/>
    <property type="match status" value="1"/>
</dbReference>
<dbReference type="InterPro" id="IPR011989">
    <property type="entry name" value="ARM-like"/>
</dbReference>
<dbReference type="FunFam" id="1.25.10.10:FF:000434">
    <property type="entry name" value="Hsp70 nucleotide exchange factor fes1"/>
    <property type="match status" value="1"/>
</dbReference>
<feature type="compositionally biased region" description="Low complexity" evidence="7">
    <location>
        <begin position="31"/>
        <end position="52"/>
    </location>
</feature>
<organism evidence="9 10">
    <name type="scientific">Staphylotrichum longicolle</name>
    <dbReference type="NCBI Taxonomy" id="669026"/>
    <lineage>
        <taxon>Eukaryota</taxon>
        <taxon>Fungi</taxon>
        <taxon>Dikarya</taxon>
        <taxon>Ascomycota</taxon>
        <taxon>Pezizomycotina</taxon>
        <taxon>Sordariomycetes</taxon>
        <taxon>Sordariomycetidae</taxon>
        <taxon>Sordariales</taxon>
        <taxon>Chaetomiaceae</taxon>
        <taxon>Staphylotrichum</taxon>
    </lineage>
</organism>
<name>A0AAD4EXW8_9PEZI</name>
<dbReference type="GO" id="GO:0005783">
    <property type="term" value="C:endoplasmic reticulum"/>
    <property type="evidence" value="ECO:0007669"/>
    <property type="project" value="TreeGrafter"/>
</dbReference>
<dbReference type="Gene3D" id="1.25.10.10">
    <property type="entry name" value="Leucine-rich Repeat Variant"/>
    <property type="match status" value="1"/>
</dbReference>
<evidence type="ECO:0000313" key="10">
    <source>
        <dbReference type="Proteomes" id="UP001197093"/>
    </source>
</evidence>
<evidence type="ECO:0000256" key="2">
    <source>
        <dbReference type="ARBA" id="ARBA00011045"/>
    </source>
</evidence>
<dbReference type="EMBL" id="JAHCVI010000002">
    <property type="protein sequence ID" value="KAG7289601.1"/>
    <property type="molecule type" value="Genomic_DNA"/>
</dbReference>
<evidence type="ECO:0000313" key="9">
    <source>
        <dbReference type="EMBL" id="KAG7289601.1"/>
    </source>
</evidence>
<dbReference type="Proteomes" id="UP001197093">
    <property type="component" value="Unassembled WGS sequence"/>
</dbReference>
<dbReference type="Pfam" id="PF08609">
    <property type="entry name" value="Fes1"/>
    <property type="match status" value="1"/>
</dbReference>
<keyword evidence="3" id="KW-0963">Cytoplasm</keyword>
<evidence type="ECO:0000256" key="6">
    <source>
        <dbReference type="ARBA" id="ARBA00024912"/>
    </source>
</evidence>
<dbReference type="InterPro" id="IPR050693">
    <property type="entry name" value="Hsp70_NEF-Inhibitors"/>
</dbReference>
<gene>
    <name evidence="9" type="primary">FES1_1</name>
    <name evidence="9" type="ORF">NEMBOFW57_005972</name>
</gene>
<dbReference type="PANTHER" id="PTHR19316:SF18">
    <property type="entry name" value="HSP70-BINDING PROTEIN 1"/>
    <property type="match status" value="1"/>
</dbReference>
<evidence type="ECO:0000256" key="3">
    <source>
        <dbReference type="ARBA" id="ARBA00022490"/>
    </source>
</evidence>
<evidence type="ECO:0000256" key="5">
    <source>
        <dbReference type="ARBA" id="ARBA00022845"/>
    </source>
</evidence>
<comment type="subcellular location">
    <subcellularLocation>
        <location evidence="1">Cytoplasm</location>
    </subcellularLocation>
</comment>
<comment type="caution">
    <text evidence="9">The sequence shown here is derived from an EMBL/GenBank/DDBJ whole genome shotgun (WGS) entry which is preliminary data.</text>
</comment>
<keyword evidence="10" id="KW-1185">Reference proteome</keyword>
<proteinExistence type="inferred from homology"/>
<dbReference type="AlphaFoldDB" id="A0AAD4EXW8"/>
<accession>A0AAD4EXW8</accession>
<evidence type="ECO:0000259" key="8">
    <source>
        <dbReference type="Pfam" id="PF08609"/>
    </source>
</evidence>
<reference evidence="9" key="1">
    <citation type="submission" date="2023-02" db="EMBL/GenBank/DDBJ databases">
        <authorList>
            <person name="Palmer J.M."/>
        </authorList>
    </citation>
    <scope>NUCLEOTIDE SEQUENCE</scope>
    <source>
        <strain evidence="9">FW57</strain>
    </source>
</reference>
<dbReference type="InterPro" id="IPR016024">
    <property type="entry name" value="ARM-type_fold"/>
</dbReference>
<protein>
    <submittedName>
        <fullName evidence="9">Hsp70 nucleotide exchange factor fes1</fullName>
    </submittedName>
</protein>
<dbReference type="GO" id="GO:0000774">
    <property type="term" value="F:adenyl-nucleotide exchange factor activity"/>
    <property type="evidence" value="ECO:0007669"/>
    <property type="project" value="TreeGrafter"/>
</dbReference>
<sequence length="249" mass="25982">MDRNLTNLLKWGIENSVPSSAPAANGTTAVTAHPSDSTATPSSTAATEPTTTTATAATAATTTGSNLNPELLSALFGGPSEAELMRAAMEVLTDPAATLDNKLIAFDNFEQLIESLDNANNLEPLALWTPLLSLLAHDEAEMRRMAAWCVGTAVQNNARSQERLLAMGGVPPLVSLATKEGEDDAVRRKAIYALSSAVRNYQPAMDAAVGELKKGGHDGHGKGDKVDAADMDAVDGVIGWLKEKVNGTA</sequence>
<feature type="domain" description="Nucleotide exchange factor Fes1" evidence="8">
    <location>
        <begin position="5"/>
        <end position="122"/>
    </location>
</feature>
<comment type="function">
    <text evidence="6">Functions as a nucleotide exchange factor (NEF) for Hsp70 chaperones which accelerates the release of ADP. Required for fully efficient Hsp70-mediated folding of proteins.</text>
</comment>
<evidence type="ECO:0000256" key="7">
    <source>
        <dbReference type="SAM" id="MobiDB-lite"/>
    </source>
</evidence>
<dbReference type="InterPro" id="IPR013918">
    <property type="entry name" value="Nucleotide_exch_fac_Fes1"/>
</dbReference>
<keyword evidence="4" id="KW-0677">Repeat</keyword>
<comment type="similarity">
    <text evidence="2">Belongs to the FES1 family.</text>
</comment>
<evidence type="ECO:0000256" key="1">
    <source>
        <dbReference type="ARBA" id="ARBA00004496"/>
    </source>
</evidence>
<feature type="region of interest" description="Disordered" evidence="7">
    <location>
        <begin position="16"/>
        <end position="52"/>
    </location>
</feature>
<dbReference type="GO" id="GO:0006417">
    <property type="term" value="P:regulation of translation"/>
    <property type="evidence" value="ECO:0007669"/>
    <property type="project" value="UniProtKB-KW"/>
</dbReference>